<proteinExistence type="inferred from homology"/>
<dbReference type="Pfam" id="PF22624">
    <property type="entry name" value="AASDHPPT_N"/>
    <property type="match status" value="1"/>
</dbReference>
<dbReference type="InterPro" id="IPR055066">
    <property type="entry name" value="AASDHPPT_N"/>
</dbReference>
<dbReference type="GO" id="GO:0005829">
    <property type="term" value="C:cytosol"/>
    <property type="evidence" value="ECO:0007669"/>
    <property type="project" value="TreeGrafter"/>
</dbReference>
<evidence type="ECO:0000259" key="4">
    <source>
        <dbReference type="Pfam" id="PF22624"/>
    </source>
</evidence>
<evidence type="ECO:0000313" key="6">
    <source>
        <dbReference type="Proteomes" id="UP000248168"/>
    </source>
</evidence>
<dbReference type="Gene3D" id="3.90.470.20">
    <property type="entry name" value="4'-phosphopantetheinyl transferase domain"/>
    <property type="match status" value="2"/>
</dbReference>
<name>A0A330L842_9BACT</name>
<dbReference type="Proteomes" id="UP000248168">
    <property type="component" value="Unassembled WGS sequence"/>
</dbReference>
<dbReference type="InterPro" id="IPR050559">
    <property type="entry name" value="P-Pant_transferase_sf"/>
</dbReference>
<dbReference type="GO" id="GO:0019878">
    <property type="term" value="P:lysine biosynthetic process via aminoadipic acid"/>
    <property type="evidence" value="ECO:0007669"/>
    <property type="project" value="TreeGrafter"/>
</dbReference>
<organism evidence="5 6">
    <name type="scientific">Nitrospira lenta</name>
    <dbReference type="NCBI Taxonomy" id="1436998"/>
    <lineage>
        <taxon>Bacteria</taxon>
        <taxon>Pseudomonadati</taxon>
        <taxon>Nitrospirota</taxon>
        <taxon>Nitrospiria</taxon>
        <taxon>Nitrospirales</taxon>
        <taxon>Nitrospiraceae</taxon>
        <taxon>Nitrospira</taxon>
    </lineage>
</organism>
<evidence type="ECO:0000259" key="3">
    <source>
        <dbReference type="Pfam" id="PF01648"/>
    </source>
</evidence>
<comment type="similarity">
    <text evidence="1">Belongs to the P-Pant transferase superfamily. Gsp/Sfp/HetI/AcpT family.</text>
</comment>
<dbReference type="Pfam" id="PF01648">
    <property type="entry name" value="ACPS"/>
    <property type="match status" value="1"/>
</dbReference>
<protein>
    <submittedName>
        <fullName evidence="5">Uncharacterized protein</fullName>
    </submittedName>
</protein>
<dbReference type="PANTHER" id="PTHR12215">
    <property type="entry name" value="PHOSPHOPANTETHEINE TRANSFERASE"/>
    <property type="match status" value="1"/>
</dbReference>
<evidence type="ECO:0000256" key="2">
    <source>
        <dbReference type="ARBA" id="ARBA00022679"/>
    </source>
</evidence>
<dbReference type="InterPro" id="IPR037143">
    <property type="entry name" value="4-PPantetheinyl_Trfase_dom_sf"/>
</dbReference>
<reference evidence="6" key="1">
    <citation type="submission" date="2018-04" db="EMBL/GenBank/DDBJ databases">
        <authorList>
            <person name="Lucker S."/>
            <person name="Sakoula D."/>
        </authorList>
    </citation>
    <scope>NUCLEOTIDE SEQUENCE [LARGE SCALE GENOMIC DNA]</scope>
</reference>
<dbReference type="SUPFAM" id="SSF56214">
    <property type="entry name" value="4'-phosphopantetheinyl transferase"/>
    <property type="match status" value="2"/>
</dbReference>
<keyword evidence="2" id="KW-0808">Transferase</keyword>
<dbReference type="InParanoid" id="A0A330L842"/>
<dbReference type="GO" id="GO:0000287">
    <property type="term" value="F:magnesium ion binding"/>
    <property type="evidence" value="ECO:0007669"/>
    <property type="project" value="InterPro"/>
</dbReference>
<evidence type="ECO:0000313" key="5">
    <source>
        <dbReference type="EMBL" id="SPP65497.1"/>
    </source>
</evidence>
<dbReference type="OrthoDB" id="9808281at2"/>
<dbReference type="AlphaFoldDB" id="A0A330L842"/>
<evidence type="ECO:0000256" key="1">
    <source>
        <dbReference type="ARBA" id="ARBA00010990"/>
    </source>
</evidence>
<dbReference type="PANTHER" id="PTHR12215:SF10">
    <property type="entry name" value="L-AMINOADIPATE-SEMIALDEHYDE DEHYDROGENASE-PHOSPHOPANTETHEINYL TRANSFERASE"/>
    <property type="match status" value="1"/>
</dbReference>
<dbReference type="GO" id="GO:0008897">
    <property type="term" value="F:holo-[acyl-carrier-protein] synthase activity"/>
    <property type="evidence" value="ECO:0007669"/>
    <property type="project" value="InterPro"/>
</dbReference>
<keyword evidence="6" id="KW-1185">Reference proteome</keyword>
<feature type="domain" description="4'-phosphopantetheinyl transferase" evidence="3">
    <location>
        <begin position="150"/>
        <end position="221"/>
    </location>
</feature>
<gene>
    <name evidence="5" type="ORF">NITLEN_30411</name>
</gene>
<sequence>MTLGRKMSSRSVRMPSSVSAEFSPIRTLFKASVARRRDLPASTIDLWPLTLIGEDAEYGRCLDWLDQQERERASRFLRQQDRERYVLAHGGLRFILGLYLDLAPARIEFSLTATGKPALAGLRPESAALTFNLSHSHGNAMVAVAQGREVGVDLEMIREDVDALKLAERFFSDREQLHMRSTASESRSQEFFHYWVAKEAVLKAEGVGLASLQSCEIDWSRGSDRDGVPVRLAGGSQQPWVVRTLDCGPGWVGAVAARESDWTINPCNSCTAATD</sequence>
<feature type="domain" description="4'-phosphopantetheinyl transferase N-terminal" evidence="4">
    <location>
        <begin position="56"/>
        <end position="144"/>
    </location>
</feature>
<dbReference type="EMBL" id="OUNR01000016">
    <property type="protein sequence ID" value="SPP65497.1"/>
    <property type="molecule type" value="Genomic_DNA"/>
</dbReference>
<accession>A0A330L842</accession>
<dbReference type="InterPro" id="IPR008278">
    <property type="entry name" value="4-PPantetheinyl_Trfase_dom"/>
</dbReference>